<dbReference type="NCBIfam" id="TIGR01665">
    <property type="entry name" value="put_anti_recept"/>
    <property type="match status" value="1"/>
</dbReference>
<protein>
    <submittedName>
        <fullName evidence="3">Endopeptidase</fullName>
    </submittedName>
</protein>
<accession>A0AA40M570</accession>
<name>A0AA40M570_CLONO</name>
<evidence type="ECO:0000313" key="4">
    <source>
        <dbReference type="Proteomes" id="UP000027770"/>
    </source>
</evidence>
<evidence type="ECO:0000259" key="2">
    <source>
        <dbReference type="Pfam" id="PF06605"/>
    </source>
</evidence>
<sequence length="563" mass="64145">MIIVYDSKEQNFDHNGLVVLDKCMRCEVTEELNGLYELELEYPIYNNSKCEYLIEDNIIKAPTPQGQQLFRIYRKVKTMSSICVYAKHIFYDLLDNFIESYRTGSVNANVALEGILNNTQYPHNFKASSNINKISDAFYVRKNPIQALIGENENSFLSRWGGELKRDNFNISILNFIGADKGITISYGKNLLGLEEDLDNSEVVTRIMPTGLTENDSIIMLSEKYIDSPNIDKYPFPKIKHLHFGDIKVDSEKGITESDVRKMLREKVLKLYQIQHIDIPKANYKVDFVELSKTEEYKNYSCLEKVSLGDIVTVQHKKMGIDIRQKVIKYKWDSLLGKYLEVELGSFKENLSTDFDNLSNSIDEVKESLENTKKQFTSKIDQQDDRITLTVEEINKTNTKIEQTASSIMLEVNDTTENLNSKIIQNADNIALVVDGGEINGNALVSAINMSDKKIGMRALNIDLDGYVTFRNLERGETTIDGSSIKTGTIDADEIGSRITTVSKFIHFNGHNGLGGIGLNRDNDLWLYSNGDVIIDARRMKFENGDRVATREWVQEQLEKINK</sequence>
<dbReference type="RefSeq" id="WP_039220023.1">
    <property type="nucleotide sequence ID" value="NZ_JENW01000095.1"/>
</dbReference>
<feature type="domain" description="Tail spike" evidence="2">
    <location>
        <begin position="90"/>
        <end position="352"/>
    </location>
</feature>
<dbReference type="InterPro" id="IPR007119">
    <property type="entry name" value="Phage_tail_spike_N"/>
</dbReference>
<keyword evidence="4" id="KW-1185">Reference proteome</keyword>
<comment type="caution">
    <text evidence="3">The sequence shown here is derived from an EMBL/GenBank/DDBJ whole genome shotgun (WGS) entry which is preliminary data.</text>
</comment>
<dbReference type="Pfam" id="PF06605">
    <property type="entry name" value="Prophage_tail"/>
    <property type="match status" value="1"/>
</dbReference>
<reference evidence="3 4" key="1">
    <citation type="submission" date="2014-02" db="EMBL/GenBank/DDBJ databases">
        <title>Plasmidome dynamics in the species complex Clostridium novyi sensu lato converts strains of independent lineages into distinctly different pathogens.</title>
        <authorList>
            <person name="Skarin H."/>
            <person name="Segerman B."/>
        </authorList>
    </citation>
    <scope>NUCLEOTIDE SEQUENCE [LARGE SCALE GENOMIC DNA]</scope>
    <source>
        <strain evidence="3 4">ATCC 27606</strain>
    </source>
</reference>
<dbReference type="EMBL" id="JENW01000095">
    <property type="protein sequence ID" value="KEI15629.1"/>
    <property type="molecule type" value="Genomic_DNA"/>
</dbReference>
<evidence type="ECO:0000256" key="1">
    <source>
        <dbReference type="SAM" id="Coils"/>
    </source>
</evidence>
<dbReference type="Proteomes" id="UP000027770">
    <property type="component" value="Unassembled WGS sequence"/>
</dbReference>
<dbReference type="InterPro" id="IPR010572">
    <property type="entry name" value="Tail_dom"/>
</dbReference>
<feature type="coiled-coil region" evidence="1">
    <location>
        <begin position="348"/>
        <end position="386"/>
    </location>
</feature>
<gene>
    <name evidence="3" type="ORF">Z959_12560</name>
</gene>
<evidence type="ECO:0000313" key="3">
    <source>
        <dbReference type="EMBL" id="KEI15629.1"/>
    </source>
</evidence>
<organism evidence="3 4">
    <name type="scientific">Clostridium novyi B str. ATCC 27606</name>
    <dbReference type="NCBI Taxonomy" id="1443123"/>
    <lineage>
        <taxon>Bacteria</taxon>
        <taxon>Bacillati</taxon>
        <taxon>Bacillota</taxon>
        <taxon>Clostridia</taxon>
        <taxon>Eubacteriales</taxon>
        <taxon>Clostridiaceae</taxon>
        <taxon>Clostridium</taxon>
    </lineage>
</organism>
<dbReference type="AlphaFoldDB" id="A0AA40M570"/>
<proteinExistence type="predicted"/>
<keyword evidence="1" id="KW-0175">Coiled coil</keyword>